<accession>A0A552U9G3</accession>
<gene>
    <name evidence="3" type="ORF">FMM06_14355</name>
</gene>
<keyword evidence="4" id="KW-1185">Reference proteome</keyword>
<protein>
    <recommendedName>
        <fullName evidence="5">Alginate export domain-containing protein</fullName>
    </recommendedName>
</protein>
<comment type="caution">
    <text evidence="3">The sequence shown here is derived from an EMBL/GenBank/DDBJ whole genome shotgun (WGS) entry which is preliminary data.</text>
</comment>
<reference evidence="3 4" key="1">
    <citation type="submission" date="2019-07" db="EMBL/GenBank/DDBJ databases">
        <title>Novel species isolated from glacier.</title>
        <authorList>
            <person name="Liu Q."/>
            <person name="Xin Y.-H."/>
        </authorList>
    </citation>
    <scope>NUCLEOTIDE SEQUENCE [LARGE SCALE GENOMIC DNA]</scope>
    <source>
        <strain evidence="3 4">LB1R16</strain>
    </source>
</reference>
<feature type="compositionally biased region" description="Basic and acidic residues" evidence="1">
    <location>
        <begin position="33"/>
        <end position="57"/>
    </location>
</feature>
<dbReference type="EMBL" id="VJWA01000002">
    <property type="protein sequence ID" value="TRW14853.1"/>
    <property type="molecule type" value="Genomic_DNA"/>
</dbReference>
<evidence type="ECO:0000256" key="2">
    <source>
        <dbReference type="SAM" id="SignalP"/>
    </source>
</evidence>
<organism evidence="3 4">
    <name type="scientific">Glacieibacterium frigidum</name>
    <dbReference type="NCBI Taxonomy" id="2593303"/>
    <lineage>
        <taxon>Bacteria</taxon>
        <taxon>Pseudomonadati</taxon>
        <taxon>Pseudomonadota</taxon>
        <taxon>Alphaproteobacteria</taxon>
        <taxon>Sphingomonadales</taxon>
        <taxon>Sphingosinicellaceae</taxon>
        <taxon>Glacieibacterium</taxon>
    </lineage>
</organism>
<feature type="region of interest" description="Disordered" evidence="1">
    <location>
        <begin position="30"/>
        <end position="72"/>
    </location>
</feature>
<dbReference type="AlphaFoldDB" id="A0A552U9G3"/>
<keyword evidence="2" id="KW-0732">Signal</keyword>
<sequence>MSALLALSMAAAVPAANLVVLAPALAVAQAEPEDPRRIPGRERDPPLPPRIEQRNEGAVRAPPPEAFPQDHIPVPDRWRLAESLGLVKPRWFDPYNQNKLKGDVPLPGHEDLFLSLNAVSDTVFEPRSFPIPVGVQTTEKPGSIDTFGRDYSIVASQTFILGASLFKGSTAFKPPDYEVRVALAFNANYVNVPEKRVLFVEPSRGSDRTDAFIGVQELFFDYHLRNVSDRYDFDSIRVGIQPFSTDFRGFLFQDNQLGIRLFGDRDNNRWQYNLAAFVRIEKDTNSGLNDVTQRPRDDYVLIANLYRQDLPVPGLTSQITAVYNRNREADETHLDDNGFPARPALIGNIRPRDYDIVYLGYNADGRIGRVNLTASVYGALGTDRNSIFTNREAKVRALFAAAEASLDFDWVRVKLSGLYASGDKDPYDDTEHGFDAIFENPQFAGADTSYWIRQTIPFAGGGRAVSVNSRNGVLNNLRSSKEEGQSNFNNPGTILAGIGADFDVLPELRLSANVNNIWFDTTEILQALRVEGSIPHDVGLDVSAAAIYRPKFTQNLVFRLSGAIFDPGAGFRDLFATSNGNKRFYSVLFNAILSY</sequence>
<feature type="chain" id="PRO_5021831420" description="Alginate export domain-containing protein" evidence="2">
    <location>
        <begin position="27"/>
        <end position="595"/>
    </location>
</feature>
<feature type="signal peptide" evidence="2">
    <location>
        <begin position="1"/>
        <end position="26"/>
    </location>
</feature>
<evidence type="ECO:0000313" key="4">
    <source>
        <dbReference type="Proteomes" id="UP000317894"/>
    </source>
</evidence>
<evidence type="ECO:0008006" key="5">
    <source>
        <dbReference type="Google" id="ProtNLM"/>
    </source>
</evidence>
<evidence type="ECO:0000313" key="3">
    <source>
        <dbReference type="EMBL" id="TRW14853.1"/>
    </source>
</evidence>
<dbReference type="RefSeq" id="WP_144335023.1">
    <property type="nucleotide sequence ID" value="NZ_VJWA01000002.1"/>
</dbReference>
<proteinExistence type="predicted"/>
<name>A0A552U9G3_9SPHN</name>
<dbReference type="Proteomes" id="UP000317894">
    <property type="component" value="Unassembled WGS sequence"/>
</dbReference>
<evidence type="ECO:0000256" key="1">
    <source>
        <dbReference type="SAM" id="MobiDB-lite"/>
    </source>
</evidence>
<dbReference type="OrthoDB" id="244259at2"/>